<dbReference type="Proteomes" id="UP000276133">
    <property type="component" value="Unassembled WGS sequence"/>
</dbReference>
<dbReference type="AlphaFoldDB" id="A0A3M7R4H0"/>
<gene>
    <name evidence="1" type="ORF">BpHYR1_000221</name>
</gene>
<name>A0A3M7R4H0_BRAPC</name>
<organism evidence="1 2">
    <name type="scientific">Brachionus plicatilis</name>
    <name type="common">Marine rotifer</name>
    <name type="synonym">Brachionus muelleri</name>
    <dbReference type="NCBI Taxonomy" id="10195"/>
    <lineage>
        <taxon>Eukaryota</taxon>
        <taxon>Metazoa</taxon>
        <taxon>Spiralia</taxon>
        <taxon>Gnathifera</taxon>
        <taxon>Rotifera</taxon>
        <taxon>Eurotatoria</taxon>
        <taxon>Monogononta</taxon>
        <taxon>Pseudotrocha</taxon>
        <taxon>Ploima</taxon>
        <taxon>Brachionidae</taxon>
        <taxon>Brachionus</taxon>
    </lineage>
</organism>
<dbReference type="EMBL" id="REGN01004231">
    <property type="protein sequence ID" value="RNA18492.1"/>
    <property type="molecule type" value="Genomic_DNA"/>
</dbReference>
<protein>
    <submittedName>
        <fullName evidence="1">Uncharacterized protein</fullName>
    </submittedName>
</protein>
<keyword evidence="2" id="KW-1185">Reference proteome</keyword>
<comment type="caution">
    <text evidence="1">The sequence shown here is derived from an EMBL/GenBank/DDBJ whole genome shotgun (WGS) entry which is preliminary data.</text>
</comment>
<proteinExistence type="predicted"/>
<sequence length="320" mass="37377">MTFLRDLVKVPFGVGNLEKDKVVFDYLKNYYTNNNCPQNSFINQLRETTEIVEELVRKIINLCRLISRDELNSSFYKNILYKVLVKELFCITPTSVPAESLFSVAGILNLNYNFYENSQNISFEITIISLKSPIFFIPLRTGGILVQVYPIDCTFNRINDIILINISINFIKFIQKFIINFDKIVKLTPSVPRECKFFDTFMDVGYGQDKPVHYTDGFFRSFGRSAKRSNFWTVKINGPNDRPPKSWPVFCRPVYFRPFILALKKKDRLADWPYDRTFKGCPANADTVTKVLYLRLRIYKILSNNINKGLFDVKIIYLQS</sequence>
<evidence type="ECO:0000313" key="2">
    <source>
        <dbReference type="Proteomes" id="UP000276133"/>
    </source>
</evidence>
<accession>A0A3M7R4H0</accession>
<evidence type="ECO:0000313" key="1">
    <source>
        <dbReference type="EMBL" id="RNA18492.1"/>
    </source>
</evidence>
<reference evidence="1 2" key="1">
    <citation type="journal article" date="2018" name="Sci. Rep.">
        <title>Genomic signatures of local adaptation to the degree of environmental predictability in rotifers.</title>
        <authorList>
            <person name="Franch-Gras L."/>
            <person name="Hahn C."/>
            <person name="Garcia-Roger E.M."/>
            <person name="Carmona M.J."/>
            <person name="Serra M."/>
            <person name="Gomez A."/>
        </authorList>
    </citation>
    <scope>NUCLEOTIDE SEQUENCE [LARGE SCALE GENOMIC DNA]</scope>
    <source>
        <strain evidence="1">HYR1</strain>
    </source>
</reference>